<name>A0ACC8XDR9_9FIRM</name>
<keyword evidence="2" id="KW-1185">Reference proteome</keyword>
<reference evidence="1" key="1">
    <citation type="submission" date="2016-08" db="EMBL/GenBank/DDBJ databases">
        <authorList>
            <person name="Ngugi D.K."/>
            <person name="Miyake S."/>
            <person name="Stingl U."/>
        </authorList>
    </citation>
    <scope>NUCLEOTIDE SEQUENCE</scope>
    <source>
        <strain evidence="1">SCG-B11WGA-EpuloA1</strain>
    </source>
</reference>
<proteinExistence type="predicted"/>
<organism evidence="1 2">
    <name type="scientific">Candidatus Epulonipiscium fishelsonii</name>
    <dbReference type="NCBI Taxonomy" id="77094"/>
    <lineage>
        <taxon>Bacteria</taxon>
        <taxon>Bacillati</taxon>
        <taxon>Bacillota</taxon>
        <taxon>Clostridia</taxon>
        <taxon>Lachnospirales</taxon>
        <taxon>Lachnospiraceae</taxon>
        <taxon>Candidatus Epulonipiscium</taxon>
    </lineage>
</organism>
<evidence type="ECO:0000313" key="1">
    <source>
        <dbReference type="EMBL" id="ONI41037.1"/>
    </source>
</evidence>
<comment type="caution">
    <text evidence="1">The sequence shown here is derived from an EMBL/GenBank/DDBJ whole genome shotgun (WGS) entry which is preliminary data.</text>
</comment>
<gene>
    <name evidence="1" type="ORF">AN396_04575</name>
</gene>
<protein>
    <submittedName>
        <fullName evidence="1">Uncharacterized protein</fullName>
    </submittedName>
</protein>
<evidence type="ECO:0000313" key="2">
    <source>
        <dbReference type="Proteomes" id="UP000188605"/>
    </source>
</evidence>
<accession>A0ACC8XDR9</accession>
<dbReference type="EMBL" id="LJDB01000043">
    <property type="protein sequence ID" value="ONI41037.1"/>
    <property type="molecule type" value="Genomic_DNA"/>
</dbReference>
<dbReference type="Proteomes" id="UP000188605">
    <property type="component" value="Unassembled WGS sequence"/>
</dbReference>
<sequence length="72" mass="8314">MQELLERANQKVAKFDLIDWVTFETSLMSLGAIIGCTFSNKCKKFSPLICIVASICFHYVMFKIYFAPNKNR</sequence>